<evidence type="ECO:0000256" key="2">
    <source>
        <dbReference type="PROSITE-ProRule" id="PRU00191"/>
    </source>
</evidence>
<feature type="domain" description="SH2" evidence="4">
    <location>
        <begin position="219"/>
        <end position="312"/>
    </location>
</feature>
<organism evidence="5 6">
    <name type="scientific">Chilo suppressalis</name>
    <name type="common">Asiatic rice borer moth</name>
    <dbReference type="NCBI Taxonomy" id="168631"/>
    <lineage>
        <taxon>Eukaryota</taxon>
        <taxon>Metazoa</taxon>
        <taxon>Ecdysozoa</taxon>
        <taxon>Arthropoda</taxon>
        <taxon>Hexapoda</taxon>
        <taxon>Insecta</taxon>
        <taxon>Pterygota</taxon>
        <taxon>Neoptera</taxon>
        <taxon>Endopterygota</taxon>
        <taxon>Lepidoptera</taxon>
        <taxon>Glossata</taxon>
        <taxon>Ditrysia</taxon>
        <taxon>Pyraloidea</taxon>
        <taxon>Crambidae</taxon>
        <taxon>Crambinae</taxon>
        <taxon>Chilo</taxon>
    </lineage>
</organism>
<evidence type="ECO:0000256" key="1">
    <source>
        <dbReference type="ARBA" id="ARBA00022999"/>
    </source>
</evidence>
<keyword evidence="3" id="KW-1133">Transmembrane helix</keyword>
<evidence type="ECO:0000256" key="3">
    <source>
        <dbReference type="SAM" id="Phobius"/>
    </source>
</evidence>
<dbReference type="InterPro" id="IPR000980">
    <property type="entry name" value="SH2"/>
</dbReference>
<reference evidence="5" key="1">
    <citation type="submission" date="2021-12" db="EMBL/GenBank/DDBJ databases">
        <authorList>
            <person name="King R."/>
        </authorList>
    </citation>
    <scope>NUCLEOTIDE SEQUENCE</scope>
</reference>
<dbReference type="EMBL" id="OU963905">
    <property type="protein sequence ID" value="CAH0398686.1"/>
    <property type="molecule type" value="Genomic_DNA"/>
</dbReference>
<dbReference type="CDD" id="cd09923">
    <property type="entry name" value="SH2_SOCS_family"/>
    <property type="match status" value="1"/>
</dbReference>
<evidence type="ECO:0000259" key="4">
    <source>
        <dbReference type="PROSITE" id="PS50001"/>
    </source>
</evidence>
<dbReference type="PANTHER" id="PTHR10155">
    <property type="entry name" value="PHOSPHATIDYLINOSITOL 3-KINASE REGULATORY SUBUNIT"/>
    <property type="match status" value="1"/>
</dbReference>
<gene>
    <name evidence="5" type="ORF">CHILSU_LOCUS1810</name>
</gene>
<keyword evidence="1 2" id="KW-0727">SH2 domain</keyword>
<dbReference type="SMART" id="SM00252">
    <property type="entry name" value="SH2"/>
    <property type="match status" value="1"/>
</dbReference>
<dbReference type="InterPro" id="IPR036860">
    <property type="entry name" value="SH2_dom_sf"/>
</dbReference>
<dbReference type="Gene3D" id="3.30.505.10">
    <property type="entry name" value="SH2 domain"/>
    <property type="match status" value="1"/>
</dbReference>
<proteinExistence type="predicted"/>
<evidence type="ECO:0000313" key="6">
    <source>
        <dbReference type="Proteomes" id="UP001153292"/>
    </source>
</evidence>
<protein>
    <recommendedName>
        <fullName evidence="4">SH2 domain-containing protein</fullName>
    </recommendedName>
</protein>
<name>A0ABN8ASD0_CHISP</name>
<dbReference type="Pfam" id="PF00017">
    <property type="entry name" value="SH2"/>
    <property type="match status" value="1"/>
</dbReference>
<feature type="transmembrane region" description="Helical" evidence="3">
    <location>
        <begin position="7"/>
        <end position="28"/>
    </location>
</feature>
<keyword evidence="3" id="KW-0812">Transmembrane</keyword>
<evidence type="ECO:0000313" key="5">
    <source>
        <dbReference type="EMBL" id="CAH0398686.1"/>
    </source>
</evidence>
<sequence length="560" mass="65053">MALSKKFKLPIVLVVFRWFVFFVLNNFVNTYFELILTIEEHLLLAEVYPYDIEMNKNYERCTHCNRKKWLTTGCLRKWLKPMECKHPQRTIDSKRDYNNTDIVNCVFLPDRKSQANTNKFVKFWKNKLFITGSVRSLQRYFGHKSSSSEYICSLTKRSHPSTSSEKHTTYSDCDFKETEPKKEMIKCQHAEGHLVLRGHHQHTSLETCAIYCQLSKHGWYWGGITSSEAEELLAGQHDNVFLVRDSYDSRHILCVSFRCVGRTLHARLRHANGLFSLNNETFVPVNRISEHCAAVDVKSNLFEMPVKLARPLNRGNYAPISKMFYRLICPNRADDDDDAVQELERLTEEAVGRGESVLAISLDIGSAFNTVPYSCITKALHHHGVPLYQRQVIEDYLRDRELLCNDSSDIVKAWSMRQDEDDTLIAVRGKTYEDIRRLGSASASQVVRRISMLGIKVTAEKTWAIMFYSYRGKLLAGAYVKVDEARVPIESTLKYLGLVLDAKWRFDAHFRVPPPPWALEAKTLSRLYWERAKAWQREDRLAPEKVIAHRRRLEELVLEE</sequence>
<accession>A0ABN8ASD0</accession>
<dbReference type="PROSITE" id="PS50001">
    <property type="entry name" value="SH2"/>
    <property type="match status" value="1"/>
</dbReference>
<dbReference type="SUPFAM" id="SSF55550">
    <property type="entry name" value="SH2 domain"/>
    <property type="match status" value="1"/>
</dbReference>
<dbReference type="Proteomes" id="UP001153292">
    <property type="component" value="Chromosome 12"/>
</dbReference>
<dbReference type="PANTHER" id="PTHR10155:SF32">
    <property type="entry name" value="LP02169P"/>
    <property type="match status" value="1"/>
</dbReference>
<keyword evidence="3" id="KW-0472">Membrane</keyword>
<keyword evidence="6" id="KW-1185">Reference proteome</keyword>